<dbReference type="AlphaFoldDB" id="A0A6G1HCW0"/>
<dbReference type="EMBL" id="ML977140">
    <property type="protein sequence ID" value="KAF1991073.1"/>
    <property type="molecule type" value="Genomic_DNA"/>
</dbReference>
<evidence type="ECO:0000313" key="3">
    <source>
        <dbReference type="Proteomes" id="UP000800041"/>
    </source>
</evidence>
<gene>
    <name evidence="2" type="ORF">K402DRAFT_417141</name>
</gene>
<name>A0A6G1HCW0_9PEZI</name>
<dbReference type="InterPro" id="IPR056009">
    <property type="entry name" value="DUF7587"/>
</dbReference>
<dbReference type="Pfam" id="PF24494">
    <property type="entry name" value="DUF7587"/>
    <property type="match status" value="1"/>
</dbReference>
<dbReference type="Proteomes" id="UP000800041">
    <property type="component" value="Unassembled WGS sequence"/>
</dbReference>
<evidence type="ECO:0000259" key="1">
    <source>
        <dbReference type="Pfam" id="PF24494"/>
    </source>
</evidence>
<accession>A0A6G1HCW0</accession>
<organism evidence="2 3">
    <name type="scientific">Aulographum hederae CBS 113979</name>
    <dbReference type="NCBI Taxonomy" id="1176131"/>
    <lineage>
        <taxon>Eukaryota</taxon>
        <taxon>Fungi</taxon>
        <taxon>Dikarya</taxon>
        <taxon>Ascomycota</taxon>
        <taxon>Pezizomycotina</taxon>
        <taxon>Dothideomycetes</taxon>
        <taxon>Pleosporomycetidae</taxon>
        <taxon>Aulographales</taxon>
        <taxon>Aulographaceae</taxon>
    </lineage>
</organism>
<sequence length="209" mass="24538">MYISPLPTHSPRRVFRAWNANSQSQFHDIYGFESAKALSWREFPSKDLPTWSSWPSLDTREKRQQALYQHADWRDKDVSPFVSFTRCYHDVTRRARMLQSRWRPGTKISISISIIDAHRLLAAGIPLLDAENEMQYYGIEDPYGSHFHFYDQEMLALWRVPREHVQQTTELDANDLVHILKHYAQDECLAGTCGRWGKVHVPPTPMMYS</sequence>
<protein>
    <recommendedName>
        <fullName evidence="1">DUF7587 domain-containing protein</fullName>
    </recommendedName>
</protein>
<proteinExistence type="predicted"/>
<evidence type="ECO:0000313" key="2">
    <source>
        <dbReference type="EMBL" id="KAF1991073.1"/>
    </source>
</evidence>
<keyword evidence="3" id="KW-1185">Reference proteome</keyword>
<reference evidence="2" key="1">
    <citation type="journal article" date="2020" name="Stud. Mycol.">
        <title>101 Dothideomycetes genomes: a test case for predicting lifestyles and emergence of pathogens.</title>
        <authorList>
            <person name="Haridas S."/>
            <person name="Albert R."/>
            <person name="Binder M."/>
            <person name="Bloem J."/>
            <person name="Labutti K."/>
            <person name="Salamov A."/>
            <person name="Andreopoulos B."/>
            <person name="Baker S."/>
            <person name="Barry K."/>
            <person name="Bills G."/>
            <person name="Bluhm B."/>
            <person name="Cannon C."/>
            <person name="Castanera R."/>
            <person name="Culley D."/>
            <person name="Daum C."/>
            <person name="Ezra D."/>
            <person name="Gonzalez J."/>
            <person name="Henrissat B."/>
            <person name="Kuo A."/>
            <person name="Liang C."/>
            <person name="Lipzen A."/>
            <person name="Lutzoni F."/>
            <person name="Magnuson J."/>
            <person name="Mondo S."/>
            <person name="Nolan M."/>
            <person name="Ohm R."/>
            <person name="Pangilinan J."/>
            <person name="Park H.-J."/>
            <person name="Ramirez L."/>
            <person name="Alfaro M."/>
            <person name="Sun H."/>
            <person name="Tritt A."/>
            <person name="Yoshinaga Y."/>
            <person name="Zwiers L.-H."/>
            <person name="Turgeon B."/>
            <person name="Goodwin S."/>
            <person name="Spatafora J."/>
            <person name="Crous P."/>
            <person name="Grigoriev I."/>
        </authorList>
    </citation>
    <scope>NUCLEOTIDE SEQUENCE</scope>
    <source>
        <strain evidence="2">CBS 113979</strain>
    </source>
</reference>
<feature type="domain" description="DUF7587" evidence="1">
    <location>
        <begin position="10"/>
        <end position="172"/>
    </location>
</feature>
<dbReference type="OrthoDB" id="3483554at2759"/>